<dbReference type="InterPro" id="IPR052509">
    <property type="entry name" value="Metal_resp_DNA-bind_regulator"/>
</dbReference>
<dbReference type="InterPro" id="IPR036390">
    <property type="entry name" value="WH_DNA-bd_sf"/>
</dbReference>
<accession>A0AA48H337</accession>
<dbReference type="Pfam" id="PF03551">
    <property type="entry name" value="PadR"/>
    <property type="match status" value="1"/>
</dbReference>
<dbReference type="Proteomes" id="UP001228113">
    <property type="component" value="Chromosome"/>
</dbReference>
<feature type="domain" description="Transcription regulator PadR N-terminal" evidence="1">
    <location>
        <begin position="19"/>
        <end position="89"/>
    </location>
</feature>
<dbReference type="PANTHER" id="PTHR33169:SF14">
    <property type="entry name" value="TRANSCRIPTIONAL REGULATOR RV3488"/>
    <property type="match status" value="1"/>
</dbReference>
<dbReference type="EMBL" id="AP027081">
    <property type="protein sequence ID" value="BDU76591.1"/>
    <property type="molecule type" value="Genomic_DNA"/>
</dbReference>
<gene>
    <name evidence="2" type="ORF">METESE_15490</name>
</gene>
<proteinExistence type="predicted"/>
<sequence length="107" mass="12702">MNPDRFENLRLELRRGSLILAVLAELRVERYGYTLRKALEDHGLPMDESTLYPLLRRLEAQGLLQSEWREEDKRNKRYYRLTPEGQDMLGQLTAEWRGIGRSLDQIL</sequence>
<dbReference type="InterPro" id="IPR036388">
    <property type="entry name" value="WH-like_DNA-bd_sf"/>
</dbReference>
<organism evidence="2 3">
    <name type="scientific">Mesoterricola sediminis</name>
    <dbReference type="NCBI Taxonomy" id="2927980"/>
    <lineage>
        <taxon>Bacteria</taxon>
        <taxon>Pseudomonadati</taxon>
        <taxon>Acidobacteriota</taxon>
        <taxon>Holophagae</taxon>
        <taxon>Holophagales</taxon>
        <taxon>Holophagaceae</taxon>
        <taxon>Mesoterricola</taxon>
    </lineage>
</organism>
<dbReference type="SUPFAM" id="SSF46785">
    <property type="entry name" value="Winged helix' DNA-binding domain"/>
    <property type="match status" value="1"/>
</dbReference>
<keyword evidence="3" id="KW-1185">Reference proteome</keyword>
<reference evidence="2" key="1">
    <citation type="journal article" date="2023" name="Int. J. Syst. Evol. Microbiol.">
        <title>Mesoterricola silvestris gen. nov., sp. nov., Mesoterricola sediminis sp. nov., Geothrix oryzae sp. nov., Geothrix edaphica sp. nov., Geothrix rubra sp. nov., and Geothrix limicola sp. nov., six novel members of Acidobacteriota isolated from soils.</title>
        <authorList>
            <person name="Itoh H."/>
            <person name="Sugisawa Y."/>
            <person name="Mise K."/>
            <person name="Xu Z."/>
            <person name="Kuniyasu M."/>
            <person name="Ushijima N."/>
            <person name="Kawano K."/>
            <person name="Kobayashi E."/>
            <person name="Shiratori Y."/>
            <person name="Masuda Y."/>
            <person name="Senoo K."/>
        </authorList>
    </citation>
    <scope>NUCLEOTIDE SEQUENCE</scope>
    <source>
        <strain evidence="2">W786</strain>
    </source>
</reference>
<dbReference type="AlphaFoldDB" id="A0AA48H337"/>
<name>A0AA48H337_9BACT</name>
<protein>
    <submittedName>
        <fullName evidence="2">PadR family transcriptional regulator</fullName>
    </submittedName>
</protein>
<evidence type="ECO:0000259" key="1">
    <source>
        <dbReference type="Pfam" id="PF03551"/>
    </source>
</evidence>
<evidence type="ECO:0000313" key="2">
    <source>
        <dbReference type="EMBL" id="BDU76591.1"/>
    </source>
</evidence>
<dbReference type="PANTHER" id="PTHR33169">
    <property type="entry name" value="PADR-FAMILY TRANSCRIPTIONAL REGULATOR"/>
    <property type="match status" value="1"/>
</dbReference>
<dbReference type="InterPro" id="IPR005149">
    <property type="entry name" value="Tscrpt_reg_PadR_N"/>
</dbReference>
<evidence type="ECO:0000313" key="3">
    <source>
        <dbReference type="Proteomes" id="UP001228113"/>
    </source>
</evidence>
<dbReference type="RefSeq" id="WP_243334701.1">
    <property type="nucleotide sequence ID" value="NZ_AP027081.1"/>
</dbReference>
<dbReference type="Gene3D" id="1.10.10.10">
    <property type="entry name" value="Winged helix-like DNA-binding domain superfamily/Winged helix DNA-binding domain"/>
    <property type="match status" value="1"/>
</dbReference>
<dbReference type="KEGG" id="msea:METESE_15490"/>